<dbReference type="PRINTS" id="PR01853">
    <property type="entry name" value="YAJCTRNLCASE"/>
</dbReference>
<dbReference type="GO" id="GO:0005886">
    <property type="term" value="C:plasma membrane"/>
    <property type="evidence" value="ECO:0007669"/>
    <property type="project" value="UniProtKB-SubCell"/>
</dbReference>
<protein>
    <recommendedName>
        <fullName evidence="3">Sec translocon accessory complex subunit YajC</fullName>
    </recommendedName>
</protein>
<dbReference type="OrthoDB" id="9811406at2"/>
<proteinExistence type="inferred from homology"/>
<evidence type="ECO:0000313" key="13">
    <source>
        <dbReference type="Proteomes" id="UP000240505"/>
    </source>
</evidence>
<evidence type="ECO:0000256" key="6">
    <source>
        <dbReference type="ARBA" id="ARBA00022692"/>
    </source>
</evidence>
<evidence type="ECO:0000256" key="9">
    <source>
        <dbReference type="ARBA" id="ARBA00023010"/>
    </source>
</evidence>
<dbReference type="AlphaFoldDB" id="A0A2R4C5D7"/>
<dbReference type="SMART" id="SM01323">
    <property type="entry name" value="YajC"/>
    <property type="match status" value="1"/>
</dbReference>
<dbReference type="EMBL" id="CP028324">
    <property type="protein sequence ID" value="AVR94837.1"/>
    <property type="molecule type" value="Genomic_DNA"/>
</dbReference>
<dbReference type="InterPro" id="IPR003849">
    <property type="entry name" value="Preprotein_translocase_YajC"/>
</dbReference>
<evidence type="ECO:0000313" key="12">
    <source>
        <dbReference type="EMBL" id="AVR94837.1"/>
    </source>
</evidence>
<keyword evidence="6 11" id="KW-0812">Transmembrane</keyword>
<dbReference type="KEGG" id="masz:C9I28_03250"/>
<evidence type="ECO:0000256" key="5">
    <source>
        <dbReference type="ARBA" id="ARBA00022475"/>
    </source>
</evidence>
<keyword evidence="9" id="KW-0811">Translocation</keyword>
<keyword evidence="13" id="KW-1185">Reference proteome</keyword>
<dbReference type="Pfam" id="PF02699">
    <property type="entry name" value="YajC"/>
    <property type="match status" value="1"/>
</dbReference>
<reference evidence="12 13" key="1">
    <citation type="submission" date="2018-03" db="EMBL/GenBank/DDBJ databases">
        <title>Massilia armeniaca sp. nov., isolated from desert soil.</title>
        <authorList>
            <person name="Huang H."/>
            <person name="Ren M."/>
        </authorList>
    </citation>
    <scope>NUCLEOTIDE SEQUENCE [LARGE SCALE GENOMIC DNA]</scope>
    <source>
        <strain evidence="12 13">ZMN-3</strain>
    </source>
</reference>
<evidence type="ECO:0000256" key="4">
    <source>
        <dbReference type="ARBA" id="ARBA00022448"/>
    </source>
</evidence>
<evidence type="ECO:0000256" key="7">
    <source>
        <dbReference type="ARBA" id="ARBA00022927"/>
    </source>
</evidence>
<evidence type="ECO:0000256" key="10">
    <source>
        <dbReference type="ARBA" id="ARBA00023136"/>
    </source>
</evidence>
<keyword evidence="10 11" id="KW-0472">Membrane</keyword>
<keyword evidence="8 11" id="KW-1133">Transmembrane helix</keyword>
<evidence type="ECO:0000256" key="8">
    <source>
        <dbReference type="ARBA" id="ARBA00022989"/>
    </source>
</evidence>
<keyword evidence="4" id="KW-0813">Transport</keyword>
<name>A0A2R4C5D7_9BURK</name>
<evidence type="ECO:0000256" key="2">
    <source>
        <dbReference type="ARBA" id="ARBA00006742"/>
    </source>
</evidence>
<feature type="transmembrane region" description="Helical" evidence="11">
    <location>
        <begin position="22"/>
        <end position="40"/>
    </location>
</feature>
<evidence type="ECO:0000256" key="3">
    <source>
        <dbReference type="ARBA" id="ARBA00014962"/>
    </source>
</evidence>
<dbReference type="RefSeq" id="WP_107140188.1">
    <property type="nucleotide sequence ID" value="NZ_CP028324.1"/>
</dbReference>
<keyword evidence="5" id="KW-1003">Cell membrane</keyword>
<comment type="subcellular location">
    <subcellularLocation>
        <location evidence="1">Cell membrane</location>
        <topology evidence="1">Single-pass membrane protein</topology>
    </subcellularLocation>
</comment>
<comment type="similarity">
    <text evidence="2">Belongs to the YajC family.</text>
</comment>
<dbReference type="NCBIfam" id="TIGR00739">
    <property type="entry name" value="yajC"/>
    <property type="match status" value="1"/>
</dbReference>
<evidence type="ECO:0000256" key="11">
    <source>
        <dbReference type="SAM" id="Phobius"/>
    </source>
</evidence>
<dbReference type="PANTHER" id="PTHR33909:SF1">
    <property type="entry name" value="SEC TRANSLOCON ACCESSORY COMPLEX SUBUNIT YAJC"/>
    <property type="match status" value="1"/>
</dbReference>
<sequence>MFISNAYAQTAGAADASLMGNLSTFVPLILMFVVMYFLMIRPQQKRAKEQKAMMDALAKGDEVVTAGGILGKVSKVTDAYVTIEVATGTEIVVQKPSITTLLPKGTLKGL</sequence>
<dbReference type="Proteomes" id="UP000240505">
    <property type="component" value="Chromosome"/>
</dbReference>
<evidence type="ECO:0000256" key="1">
    <source>
        <dbReference type="ARBA" id="ARBA00004162"/>
    </source>
</evidence>
<dbReference type="PANTHER" id="PTHR33909">
    <property type="entry name" value="SEC TRANSLOCON ACCESSORY COMPLEX SUBUNIT YAJC"/>
    <property type="match status" value="1"/>
</dbReference>
<organism evidence="12 13">
    <name type="scientific">Pseudoduganella armeniaca</name>
    <dbReference type="NCBI Taxonomy" id="2072590"/>
    <lineage>
        <taxon>Bacteria</taxon>
        <taxon>Pseudomonadati</taxon>
        <taxon>Pseudomonadota</taxon>
        <taxon>Betaproteobacteria</taxon>
        <taxon>Burkholderiales</taxon>
        <taxon>Oxalobacteraceae</taxon>
        <taxon>Telluria group</taxon>
        <taxon>Pseudoduganella</taxon>
    </lineage>
</organism>
<gene>
    <name evidence="12" type="ORF">C9I28_03250</name>
</gene>
<accession>A0A2R4C5D7</accession>
<dbReference type="GO" id="GO:0015031">
    <property type="term" value="P:protein transport"/>
    <property type="evidence" value="ECO:0007669"/>
    <property type="project" value="UniProtKB-KW"/>
</dbReference>
<keyword evidence="7" id="KW-0653">Protein transport</keyword>